<evidence type="ECO:0000313" key="2">
    <source>
        <dbReference type="EMBL" id="MDU0343782.1"/>
    </source>
</evidence>
<dbReference type="CDD" id="cd07996">
    <property type="entry name" value="WGR_MMR_like"/>
    <property type="match status" value="1"/>
</dbReference>
<dbReference type="InterPro" id="IPR049809">
    <property type="entry name" value="YehF/YfeS-like_WGR"/>
</dbReference>
<gene>
    <name evidence="2" type="ORF">RKE40_28205</name>
</gene>
<accession>A0ABU3SHB7</accession>
<evidence type="ECO:0000259" key="1">
    <source>
        <dbReference type="PROSITE" id="PS51977"/>
    </source>
</evidence>
<name>A0ABU3SHB7_9HYPH</name>
<proteinExistence type="predicted"/>
<dbReference type="InterPro" id="IPR008893">
    <property type="entry name" value="WGR_domain"/>
</dbReference>
<dbReference type="InterPro" id="IPR036930">
    <property type="entry name" value="WGR_dom_sf"/>
</dbReference>
<dbReference type="Pfam" id="PF05406">
    <property type="entry name" value="WGR"/>
    <property type="match status" value="1"/>
</dbReference>
<dbReference type="Proteomes" id="UP001254257">
    <property type="component" value="Unassembled WGS sequence"/>
</dbReference>
<dbReference type="SUPFAM" id="SSF142921">
    <property type="entry name" value="WGR domain-like"/>
    <property type="match status" value="1"/>
</dbReference>
<sequence length="100" mass="11541">MDSTLNSNPPRLQMLVLDRTDRPQNMARFYVLSVEPTLFGDAALVREWGRWGHPGRRRLDLFPDFDKAAEALEDWLLRKARRGYRIVGRGDGEEELVGAE</sequence>
<dbReference type="SMART" id="SM00773">
    <property type="entry name" value="WGR"/>
    <property type="match status" value="1"/>
</dbReference>
<evidence type="ECO:0000313" key="3">
    <source>
        <dbReference type="Proteomes" id="UP001254257"/>
    </source>
</evidence>
<organism evidence="2 3">
    <name type="scientific">Bosea rubneri</name>
    <dbReference type="NCBI Taxonomy" id="3075434"/>
    <lineage>
        <taxon>Bacteria</taxon>
        <taxon>Pseudomonadati</taxon>
        <taxon>Pseudomonadota</taxon>
        <taxon>Alphaproteobacteria</taxon>
        <taxon>Hyphomicrobiales</taxon>
        <taxon>Boseaceae</taxon>
        <taxon>Bosea</taxon>
    </lineage>
</organism>
<feature type="domain" description="WGR" evidence="1">
    <location>
        <begin position="1"/>
        <end position="100"/>
    </location>
</feature>
<dbReference type="EMBL" id="JAWDID010000085">
    <property type="protein sequence ID" value="MDU0343782.1"/>
    <property type="molecule type" value="Genomic_DNA"/>
</dbReference>
<comment type="caution">
    <text evidence="2">The sequence shown here is derived from an EMBL/GenBank/DDBJ whole genome shotgun (WGS) entry which is preliminary data.</text>
</comment>
<protein>
    <submittedName>
        <fullName evidence="2">WGR domain-containing protein</fullName>
    </submittedName>
</protein>
<keyword evidence="3" id="KW-1185">Reference proteome</keyword>
<reference evidence="2 3" key="1">
    <citation type="submission" date="2023-09" db="EMBL/GenBank/DDBJ databases">
        <title>Whole genome shotgun sequencing (WGS) of Bosea sp. ZW T0_25, isolated from stored onions (Allium cepa).</title>
        <authorList>
            <person name="Stoll D.A."/>
            <person name="Huch M."/>
        </authorList>
    </citation>
    <scope>NUCLEOTIDE SEQUENCE [LARGE SCALE GENOMIC DNA]</scope>
    <source>
        <strain evidence="2 3">ZW T0_25</strain>
    </source>
</reference>
<dbReference type="PROSITE" id="PS51977">
    <property type="entry name" value="WGR"/>
    <property type="match status" value="1"/>
</dbReference>
<dbReference type="RefSeq" id="WP_316021477.1">
    <property type="nucleotide sequence ID" value="NZ_JAWDID010000085.1"/>
</dbReference>
<dbReference type="Gene3D" id="2.20.140.10">
    <property type="entry name" value="WGR domain"/>
    <property type="match status" value="1"/>
</dbReference>